<dbReference type="Gene3D" id="3.10.28.10">
    <property type="entry name" value="Homing endonucleases"/>
    <property type="match status" value="1"/>
</dbReference>
<dbReference type="GO" id="GO:0071897">
    <property type="term" value="P:DNA biosynthetic process"/>
    <property type="evidence" value="ECO:0007669"/>
    <property type="project" value="UniProtKB-KW"/>
</dbReference>
<dbReference type="Pfam" id="PF14890">
    <property type="entry name" value="Intein_splicing"/>
    <property type="match status" value="1"/>
</dbReference>
<dbReference type="PROSITE" id="PS50818">
    <property type="entry name" value="INTEIN_C_TER"/>
    <property type="match status" value="1"/>
</dbReference>
<evidence type="ECO:0000256" key="13">
    <source>
        <dbReference type="RuleBase" id="RU003410"/>
    </source>
</evidence>
<dbReference type="InterPro" id="IPR030934">
    <property type="entry name" value="Intein_C"/>
</dbReference>
<evidence type="ECO:0000256" key="3">
    <source>
        <dbReference type="ARBA" id="ARBA00022628"/>
    </source>
</evidence>
<evidence type="ECO:0000256" key="14">
    <source>
        <dbReference type="SAM" id="MobiDB-lite"/>
    </source>
</evidence>
<dbReference type="OrthoDB" id="9762933at2"/>
<dbReference type="GO" id="GO:0005524">
    <property type="term" value="F:ATP binding"/>
    <property type="evidence" value="ECO:0007669"/>
    <property type="project" value="InterPro"/>
</dbReference>
<gene>
    <name evidence="16" type="ORF">FKZ61_10385</name>
</gene>
<evidence type="ECO:0000256" key="8">
    <source>
        <dbReference type="ARBA" id="ARBA00023002"/>
    </source>
</evidence>
<dbReference type="PROSITE" id="PS50817">
    <property type="entry name" value="INTEIN_N_TER"/>
    <property type="match status" value="1"/>
</dbReference>
<dbReference type="InterPro" id="IPR003587">
    <property type="entry name" value="Hint_dom_N"/>
</dbReference>
<name>A0A540VGE0_9CHLR</name>
<comment type="catalytic activity">
    <reaction evidence="12 13">
        <text>a 2'-deoxyribonucleoside 5'-diphosphate + [thioredoxin]-disulfide + H2O = a ribonucleoside 5'-diphosphate + [thioredoxin]-dithiol</text>
        <dbReference type="Rhea" id="RHEA:23252"/>
        <dbReference type="Rhea" id="RHEA-COMP:10698"/>
        <dbReference type="Rhea" id="RHEA-COMP:10700"/>
        <dbReference type="ChEBI" id="CHEBI:15377"/>
        <dbReference type="ChEBI" id="CHEBI:29950"/>
        <dbReference type="ChEBI" id="CHEBI:50058"/>
        <dbReference type="ChEBI" id="CHEBI:57930"/>
        <dbReference type="ChEBI" id="CHEBI:73316"/>
        <dbReference type="EC" id="1.17.4.1"/>
    </reaction>
</comment>
<dbReference type="Pfam" id="PF14528">
    <property type="entry name" value="LAGLIDADG_3"/>
    <property type="match status" value="1"/>
</dbReference>
<dbReference type="SMART" id="SM00306">
    <property type="entry name" value="HintN"/>
    <property type="match status" value="1"/>
</dbReference>
<feature type="compositionally biased region" description="Low complexity" evidence="14">
    <location>
        <begin position="1094"/>
        <end position="1103"/>
    </location>
</feature>
<dbReference type="UniPathway" id="UPA00326"/>
<keyword evidence="9 13" id="KW-0215">Deoxyribonucleotide synthesis</keyword>
<evidence type="ECO:0000313" key="17">
    <source>
        <dbReference type="Proteomes" id="UP000317371"/>
    </source>
</evidence>
<dbReference type="FunCoup" id="A0A540VGE0">
    <property type="interactions" value="391"/>
</dbReference>
<evidence type="ECO:0000256" key="12">
    <source>
        <dbReference type="ARBA" id="ARBA00047754"/>
    </source>
</evidence>
<comment type="caution">
    <text evidence="16">The sequence shown here is derived from an EMBL/GenBank/DDBJ whole genome shotgun (WGS) entry which is preliminary data.</text>
</comment>
<sequence>MTEQIDSQLRTTARTVIENVKGQRIPVTPPDYVDDAKIRLTENSRKVLERRYLRRDVDGTLLETPAGMFYRVASHIAQVEAQHGGDVDAVTRTFYELLTDFRFFPNSPTFTGAGTPLGQLAACFVIPIADDMGKSSDGIFSSLRVAALIQQTGGGNGFSFSRLRPKNDIVHTSAGRATGPVGFLRVYDQAFGEIAQGGSRRGANMGVLRVDHPDIEEFIECKAEEGKITNFNISVAITDEFMQAVKDDTDFHLRNPRDGKVWKTVRARDLFEKIIRHAHHNGEPGALFIDAANRSNPVPHLYELEATNPCFVGETRIPTEYGLLTIAELADMEQGGFIVTDNRALPNGGVGRTPGVALRAASPAWMTRRKTTVLRLMTRQGYSVTATPDHRFLTPSGYVALDSLKPGDRVLLQSGEGVWSRDERLPHQEFFAERVAEMAHGGDRVTGRTVQRKDFLQQYANLPDTWSHGLGVALGFLVGDGWLSEDSNSPVGFVFSDAESLERVHSALKPWFGEGCLHQRERVTQLTYGRLPFEFFRSLGVAAVRAHEKRVPSSIWRAPRTAVVGFLQGLFSADGSVQINAQKRDCTVRLASSSLVLLQEVQLLLSNFGIVARIHQRRQAGMRRMPDGKGGHALYAHRPQYELIIGKQNRDRFAEKIGFLQTHKQELLMQYIDGKSRASNQETFEDVIVSVEPAGLADVYDLTQPDTNSLIANGLVAHNCGEQWLGPYENCCLGSINLAQHVTTDDQGKPVVDWELLRRTVRESTHFLDNVVSANAYVPAVPEVAEAAYRARRIGLGIMGLGDMMFKLGIRYGSETGQEFAAQIMEFIRYHCMQKSIELAQERGPFPAFKGSIYDPEAGPGRGMAWQPPRPLQPYRHDWQRPPLDWNEIVAGIERHGIRNAAQTTVAPTGTIATVCGCEGYGCEPVFALGYIRHFKDGDRDVELNYTSPLFEEALNQTDLSPEAKERIKQHVAVYGSCQNLPEVPEHIRHTFVVSSDITAEEHVRMQAAIQAFVDNSISKTINFPEHATEEDVAKAYMLAWELGCKGLTVYVTGSRQEVVLETKATKARKEESPAMAEGQPAVESSSQTPVPYANGAQAPAAATEDVKPIMTKRPRPKTLHGVTYRKETPLGTAYITINNDERNEPFEVFLNVGKAGSEVSAVSEALGRLISLVLRMPASLPPSERLRWVMDELAGIGGGRPLGFGANRVRSLPDGVAQVLAEHLSEHPPAREELHLAEQLALPIAQRPIGDICPDCGEAAFLNVEGCRKCHVCGYSEC</sequence>
<evidence type="ECO:0000259" key="15">
    <source>
        <dbReference type="PROSITE" id="PS50819"/>
    </source>
</evidence>
<reference evidence="16 17" key="1">
    <citation type="submission" date="2019-06" db="EMBL/GenBank/DDBJ databases">
        <title>Genome sequence of Litorilinea aerophila BAA-2444.</title>
        <authorList>
            <person name="Maclea K.S."/>
            <person name="Maurais E.G."/>
            <person name="Iannazzi L.C."/>
        </authorList>
    </citation>
    <scope>NUCLEOTIDE SEQUENCE [LARGE SCALE GENOMIC DNA]</scope>
    <source>
        <strain evidence="16 17">ATCC BAA-2444</strain>
    </source>
</reference>
<evidence type="ECO:0000313" key="16">
    <source>
        <dbReference type="EMBL" id="TQE95834.1"/>
    </source>
</evidence>
<feature type="domain" description="DOD-type homing endonuclease" evidence="15">
    <location>
        <begin position="473"/>
        <end position="610"/>
    </location>
</feature>
<evidence type="ECO:0000256" key="5">
    <source>
        <dbReference type="ARBA" id="ARBA00022741"/>
    </source>
</evidence>
<evidence type="ECO:0000256" key="6">
    <source>
        <dbReference type="ARBA" id="ARBA00022813"/>
    </source>
</evidence>
<dbReference type="CDD" id="cd00081">
    <property type="entry name" value="Hint"/>
    <property type="match status" value="1"/>
</dbReference>
<dbReference type="InterPro" id="IPR004042">
    <property type="entry name" value="Intein_endonuc_central"/>
</dbReference>
<dbReference type="AlphaFoldDB" id="A0A540VGE0"/>
<comment type="cofactor">
    <cofactor evidence="1">
        <name>adenosylcob(III)alamin</name>
        <dbReference type="ChEBI" id="CHEBI:18408"/>
    </cofactor>
</comment>
<proteinExistence type="inferred from homology"/>
<dbReference type="Pfam" id="PF00317">
    <property type="entry name" value="Ribonuc_red_lgN"/>
    <property type="match status" value="1"/>
</dbReference>
<dbReference type="InterPro" id="IPR006142">
    <property type="entry name" value="INTEIN"/>
</dbReference>
<keyword evidence="17" id="KW-1185">Reference proteome</keyword>
<dbReference type="InterPro" id="IPR008926">
    <property type="entry name" value="RNR_R1-su_N"/>
</dbReference>
<dbReference type="PROSITE" id="PS50819">
    <property type="entry name" value="INTEIN_ENDONUCLEASE"/>
    <property type="match status" value="1"/>
</dbReference>
<dbReference type="Gene3D" id="3.20.70.20">
    <property type="match status" value="2"/>
</dbReference>
<keyword evidence="4" id="KW-0237">DNA synthesis</keyword>
<dbReference type="GO" id="GO:0031419">
    <property type="term" value="F:cobalamin binding"/>
    <property type="evidence" value="ECO:0007669"/>
    <property type="project" value="UniProtKB-KW"/>
</dbReference>
<dbReference type="InterPro" id="IPR027434">
    <property type="entry name" value="Homing_endonucl"/>
</dbReference>
<dbReference type="SUPFAM" id="SSF55608">
    <property type="entry name" value="Homing endonucleases"/>
    <property type="match status" value="1"/>
</dbReference>
<evidence type="ECO:0000256" key="9">
    <source>
        <dbReference type="ARBA" id="ARBA00023116"/>
    </source>
</evidence>
<dbReference type="InterPro" id="IPR003586">
    <property type="entry name" value="Hint_dom_C"/>
</dbReference>
<keyword evidence="3" id="KW-0846">Cobalamin</keyword>
<evidence type="ECO:0000256" key="1">
    <source>
        <dbReference type="ARBA" id="ARBA00001922"/>
    </source>
</evidence>
<dbReference type="PRINTS" id="PR00379">
    <property type="entry name" value="INTEIN"/>
</dbReference>
<dbReference type="Pfam" id="PF02867">
    <property type="entry name" value="Ribonuc_red_lgC"/>
    <property type="match status" value="1"/>
</dbReference>
<dbReference type="Pfam" id="PF12637">
    <property type="entry name" value="TSCPD"/>
    <property type="match status" value="1"/>
</dbReference>
<evidence type="ECO:0000256" key="2">
    <source>
        <dbReference type="ARBA" id="ARBA00007405"/>
    </source>
</evidence>
<dbReference type="SUPFAM" id="SSF51294">
    <property type="entry name" value="Hedgehog/intein (Hint) domain"/>
    <property type="match status" value="1"/>
</dbReference>
<feature type="region of interest" description="Disordered" evidence="14">
    <location>
        <begin position="1065"/>
        <end position="1108"/>
    </location>
</feature>
<dbReference type="PANTHER" id="PTHR43371:SF1">
    <property type="entry name" value="RIBONUCLEOSIDE-DIPHOSPHATE REDUCTASE"/>
    <property type="match status" value="1"/>
</dbReference>
<dbReference type="GO" id="GO:0004748">
    <property type="term" value="F:ribonucleoside-diphosphate reductase activity, thioredoxin disulfide as acceptor"/>
    <property type="evidence" value="ECO:0007669"/>
    <property type="project" value="UniProtKB-EC"/>
</dbReference>
<keyword evidence="8 13" id="KW-0560">Oxidoreductase</keyword>
<dbReference type="EC" id="1.17.4.1" evidence="13"/>
<keyword evidence="5" id="KW-0547">Nucleotide-binding</keyword>
<dbReference type="Proteomes" id="UP000317371">
    <property type="component" value="Unassembled WGS sequence"/>
</dbReference>
<accession>A0A540VGE0</accession>
<dbReference type="InterPro" id="IPR036844">
    <property type="entry name" value="Hint_dom_sf"/>
</dbReference>
<dbReference type="InterPro" id="IPR004860">
    <property type="entry name" value="LAGLIDADG_dom"/>
</dbReference>
<dbReference type="PANTHER" id="PTHR43371">
    <property type="entry name" value="VITAMIN B12-DEPENDENT RIBONUCLEOTIDE REDUCTASE"/>
    <property type="match status" value="1"/>
</dbReference>
<dbReference type="NCBIfam" id="TIGR01443">
    <property type="entry name" value="intein_Cterm"/>
    <property type="match status" value="1"/>
</dbReference>
<keyword evidence="7" id="KW-0651">Protein splicing</keyword>
<comment type="function">
    <text evidence="13">Provides the precursors necessary for DNA synthesis. Catalyzes the biosynthesis of deoxyribonucleotides from the corresponding ribonucleotides.</text>
</comment>
<dbReference type="InterPro" id="IPR006141">
    <property type="entry name" value="Intein_N"/>
</dbReference>
<dbReference type="InParanoid" id="A0A540VGE0"/>
<evidence type="ECO:0000256" key="10">
    <source>
        <dbReference type="ARBA" id="ARBA00023285"/>
    </source>
</evidence>
<dbReference type="SMART" id="SM00305">
    <property type="entry name" value="HintC"/>
    <property type="match status" value="1"/>
</dbReference>
<dbReference type="Gene3D" id="2.170.16.10">
    <property type="entry name" value="Hedgehog/Intein (Hint) domain"/>
    <property type="match status" value="2"/>
</dbReference>
<dbReference type="SUPFAM" id="SSF51998">
    <property type="entry name" value="PFL-like glycyl radical enzymes"/>
    <property type="match status" value="1"/>
</dbReference>
<dbReference type="GO" id="GO:0016539">
    <property type="term" value="P:intein-mediated protein splicing"/>
    <property type="evidence" value="ECO:0007669"/>
    <property type="project" value="InterPro"/>
</dbReference>
<evidence type="ECO:0000256" key="11">
    <source>
        <dbReference type="ARBA" id="ARBA00025437"/>
    </source>
</evidence>
<dbReference type="InterPro" id="IPR050862">
    <property type="entry name" value="RdRp_reductase_class-2"/>
</dbReference>
<dbReference type="RefSeq" id="WP_141610057.1">
    <property type="nucleotide sequence ID" value="NZ_VIGC02000011.1"/>
</dbReference>
<protein>
    <recommendedName>
        <fullName evidence="13">Ribonucleoside-diphosphate reductase</fullName>
        <ecNumber evidence="13">1.17.4.1</ecNumber>
    </recommendedName>
</protein>
<comment type="similarity">
    <text evidence="2">Belongs to the ribonucleoside diphosphate reductase class-2 family.</text>
</comment>
<dbReference type="InterPro" id="IPR024434">
    <property type="entry name" value="TSCPD_dom"/>
</dbReference>
<dbReference type="EMBL" id="VIGC01000011">
    <property type="protein sequence ID" value="TQE95834.1"/>
    <property type="molecule type" value="Genomic_DNA"/>
</dbReference>
<dbReference type="GO" id="GO:0009263">
    <property type="term" value="P:deoxyribonucleotide biosynthetic process"/>
    <property type="evidence" value="ECO:0007669"/>
    <property type="project" value="UniProtKB-KW"/>
</dbReference>
<evidence type="ECO:0000256" key="7">
    <source>
        <dbReference type="ARBA" id="ARBA00023000"/>
    </source>
</evidence>
<dbReference type="InterPro" id="IPR013509">
    <property type="entry name" value="RNR_lsu_N"/>
</dbReference>
<comment type="similarity">
    <text evidence="13">Belongs to the ribonucleoside diphosphate reductase large chain family.</text>
</comment>
<dbReference type="NCBIfam" id="TIGR01445">
    <property type="entry name" value="intein_Nterm"/>
    <property type="match status" value="1"/>
</dbReference>
<organism evidence="16 17">
    <name type="scientific">Litorilinea aerophila</name>
    <dbReference type="NCBI Taxonomy" id="1204385"/>
    <lineage>
        <taxon>Bacteria</taxon>
        <taxon>Bacillati</taxon>
        <taxon>Chloroflexota</taxon>
        <taxon>Caldilineae</taxon>
        <taxon>Caldilineales</taxon>
        <taxon>Caldilineaceae</taxon>
        <taxon>Litorilinea</taxon>
    </lineage>
</organism>
<keyword evidence="10" id="KW-0170">Cobalt</keyword>
<evidence type="ECO:0000256" key="4">
    <source>
        <dbReference type="ARBA" id="ARBA00022634"/>
    </source>
</evidence>
<keyword evidence="6" id="KW-0068">Autocatalytic cleavage</keyword>
<dbReference type="GO" id="GO:0004519">
    <property type="term" value="F:endonuclease activity"/>
    <property type="evidence" value="ECO:0007669"/>
    <property type="project" value="InterPro"/>
</dbReference>
<dbReference type="SUPFAM" id="SSF48168">
    <property type="entry name" value="R1 subunit of ribonucleotide reductase, N-terminal domain"/>
    <property type="match status" value="1"/>
</dbReference>
<dbReference type="InterPro" id="IPR000788">
    <property type="entry name" value="RNR_lg_C"/>
</dbReference>
<comment type="function">
    <text evidence="11">Catalyzes the reduction of ribonucleotides to deoxyribonucleotides. May function to provide a pool of deoxyribonucleotide precursors for DNA repair during oxygen limitation and/or for immediate growth after restoration of oxygen.</text>
</comment>